<protein>
    <recommendedName>
        <fullName evidence="2">Outer membrane lipoprotein Blc</fullName>
    </recommendedName>
</protein>
<keyword evidence="2" id="KW-0449">Lipoprotein</keyword>
<keyword evidence="6" id="KW-1185">Reference proteome</keyword>
<dbReference type="Gene3D" id="2.40.128.20">
    <property type="match status" value="1"/>
</dbReference>
<keyword evidence="2" id="KW-0472">Membrane</keyword>
<comment type="subunit">
    <text evidence="2">Homodimer.</text>
</comment>
<evidence type="ECO:0000313" key="7">
    <source>
        <dbReference type="Proteomes" id="UP000501325"/>
    </source>
</evidence>
<dbReference type="PROSITE" id="PS00213">
    <property type="entry name" value="LIPOCALIN"/>
    <property type="match status" value="1"/>
</dbReference>
<evidence type="ECO:0000313" key="6">
    <source>
        <dbReference type="Proteomes" id="UP000289220"/>
    </source>
</evidence>
<dbReference type="GO" id="GO:0008289">
    <property type="term" value="F:lipid binding"/>
    <property type="evidence" value="ECO:0007669"/>
    <property type="project" value="UniProtKB-UniRule"/>
</dbReference>
<evidence type="ECO:0000256" key="2">
    <source>
        <dbReference type="PIRNR" id="PIRNR036893"/>
    </source>
</evidence>
<comment type="similarity">
    <text evidence="1 2">Belongs to the calycin superfamily. Lipocalin family.</text>
</comment>
<dbReference type="InterPro" id="IPR012674">
    <property type="entry name" value="Calycin"/>
</dbReference>
<keyword evidence="2" id="KW-0732">Signal</keyword>
<feature type="signal peptide" evidence="2">
    <location>
        <begin position="1"/>
        <end position="25"/>
    </location>
</feature>
<dbReference type="AlphaFoldDB" id="A0A6G7EHE0"/>
<evidence type="ECO:0000259" key="3">
    <source>
        <dbReference type="Pfam" id="PF08212"/>
    </source>
</evidence>
<name>A0A6G7EHE0_9CAUL</name>
<evidence type="ECO:0000313" key="4">
    <source>
        <dbReference type="EMBL" id="QIH73025.1"/>
    </source>
</evidence>
<keyword evidence="2" id="KW-0446">Lipid-binding</keyword>
<proteinExistence type="inferred from homology"/>
<dbReference type="InterPro" id="IPR047202">
    <property type="entry name" value="Lipocalin_Blc-like_dom"/>
</dbReference>
<dbReference type="RefSeq" id="WP_008261229.1">
    <property type="nucleotide sequence ID" value="NZ_CP048751.1"/>
</dbReference>
<reference evidence="5 6" key="1">
    <citation type="submission" date="2018-11" db="EMBL/GenBank/DDBJ databases">
        <authorList>
            <person name="Peiro R."/>
            <person name="Begona"/>
            <person name="Cbmso G."/>
            <person name="Lopez M."/>
            <person name="Gonzalez S."/>
            <person name="Sacristan E."/>
            <person name="Castillo E."/>
        </authorList>
    </citation>
    <scope>NUCLEOTIDE SEQUENCE [LARGE SCALE GENOMIC DNA]</scope>
    <source>
        <strain evidence="5">Brev_genome</strain>
    </source>
</reference>
<comment type="subcellular location">
    <subcellularLocation>
        <location evidence="2">Cell outer membrane</location>
    </subcellularLocation>
</comment>
<dbReference type="GO" id="GO:0009279">
    <property type="term" value="C:cell outer membrane"/>
    <property type="evidence" value="ECO:0007669"/>
    <property type="project" value="UniProtKB-SubCell"/>
</dbReference>
<feature type="domain" description="Lipocalin/cytosolic fatty-acid binding" evidence="3">
    <location>
        <begin position="30"/>
        <end position="173"/>
    </location>
</feature>
<reference evidence="4 7" key="2">
    <citation type="submission" date="2020-01" db="EMBL/GenBank/DDBJ databases">
        <authorList>
            <person name="Wang S."/>
        </authorList>
    </citation>
    <scope>NUCLEOTIDE SEQUENCE [LARGE SCALE GENOMIC DNA]</scope>
    <source>
        <strain evidence="4 7">D151-2-6</strain>
    </source>
</reference>
<sequence>MIRAAQITASLVAAALIALPSAALAQSRAVDLDRFDGRWFEIERSHNDVQKDCSRAQIDFTRQDRPDRYGIVVTCTRRADGRNEVLRANARIADTTTNAKFRFTLPGLLSFGGLAGQNYWVWDHDPEYSWAILALPNKSDWWIWHRDQSVSAAERSRLMARARALGLDMSRVVSTGR</sequence>
<dbReference type="InterPro" id="IPR000566">
    <property type="entry name" value="Lipocln_cytosolic_FA-bd_dom"/>
</dbReference>
<evidence type="ECO:0000313" key="5">
    <source>
        <dbReference type="EMBL" id="VDC50658.1"/>
    </source>
</evidence>
<dbReference type="PANTHER" id="PTHR10612:SF34">
    <property type="entry name" value="APOLIPOPROTEIN D"/>
    <property type="match status" value="1"/>
</dbReference>
<dbReference type="PANTHER" id="PTHR10612">
    <property type="entry name" value="APOLIPOPROTEIN D"/>
    <property type="match status" value="1"/>
</dbReference>
<dbReference type="Proteomes" id="UP000501325">
    <property type="component" value="Chromosome"/>
</dbReference>
<dbReference type="CDD" id="cd19438">
    <property type="entry name" value="lipocalin_Blc-like"/>
    <property type="match status" value="1"/>
</dbReference>
<dbReference type="EMBL" id="CP048751">
    <property type="protein sequence ID" value="QIH73025.1"/>
    <property type="molecule type" value="Genomic_DNA"/>
</dbReference>
<dbReference type="SUPFAM" id="SSF50814">
    <property type="entry name" value="Lipocalins"/>
    <property type="match status" value="1"/>
</dbReference>
<evidence type="ECO:0000256" key="1">
    <source>
        <dbReference type="ARBA" id="ARBA00006889"/>
    </source>
</evidence>
<dbReference type="Pfam" id="PF08212">
    <property type="entry name" value="Lipocalin_2"/>
    <property type="match status" value="1"/>
</dbReference>
<comment type="function">
    <text evidence="2">Involved in the storage or transport of lipids necessary for membrane maintenance under stressful conditions. Displays a binding preference for lysophospholipids.</text>
</comment>
<keyword evidence="2" id="KW-0998">Cell outer membrane</keyword>
<feature type="chain" id="PRO_5044536016" description="Outer membrane lipoprotein Blc" evidence="2">
    <location>
        <begin position="26"/>
        <end position="177"/>
    </location>
</feature>
<gene>
    <name evidence="5" type="ORF">BREV_BREV_02147</name>
    <name evidence="4" type="ORF">GYM46_08695</name>
</gene>
<dbReference type="Proteomes" id="UP000289220">
    <property type="component" value="Unassembled WGS sequence"/>
</dbReference>
<dbReference type="InterPro" id="IPR022272">
    <property type="entry name" value="Lipocalin_CS"/>
</dbReference>
<accession>A0A6G7EHE0</accession>
<dbReference type="EMBL" id="UXHF01000043">
    <property type="protein sequence ID" value="VDC50658.1"/>
    <property type="molecule type" value="Genomic_DNA"/>
</dbReference>
<dbReference type="GO" id="GO:0006950">
    <property type="term" value="P:response to stress"/>
    <property type="evidence" value="ECO:0007669"/>
    <property type="project" value="UniProtKB-ARBA"/>
</dbReference>
<dbReference type="KEGG" id="bmed:GYM46_08695"/>
<dbReference type="InterPro" id="IPR022271">
    <property type="entry name" value="Lipocalin_ApoD"/>
</dbReference>
<organism evidence="5 6">
    <name type="scientific">Brevundimonas mediterranea</name>
    <dbReference type="NCBI Taxonomy" id="74329"/>
    <lineage>
        <taxon>Bacteria</taxon>
        <taxon>Pseudomonadati</taxon>
        <taxon>Pseudomonadota</taxon>
        <taxon>Alphaproteobacteria</taxon>
        <taxon>Caulobacterales</taxon>
        <taxon>Caulobacteraceae</taxon>
        <taxon>Brevundimonas</taxon>
    </lineage>
</organism>
<dbReference type="PIRSF" id="PIRSF036893">
    <property type="entry name" value="Lipocalin_ApoD"/>
    <property type="match status" value="1"/>
</dbReference>